<dbReference type="InterPro" id="IPR045076">
    <property type="entry name" value="MutS"/>
</dbReference>
<comment type="similarity">
    <text evidence="1 7 8">Belongs to the DNA mismatch repair MutS family.</text>
</comment>
<dbReference type="GO" id="GO:0006298">
    <property type="term" value="P:mismatch repair"/>
    <property type="evidence" value="ECO:0007669"/>
    <property type="project" value="UniProtKB-UniRule"/>
</dbReference>
<dbReference type="InterPro" id="IPR036678">
    <property type="entry name" value="MutS_con_dom_sf"/>
</dbReference>
<dbReference type="NCBIfam" id="NF003810">
    <property type="entry name" value="PRK05399.1"/>
    <property type="match status" value="1"/>
</dbReference>
<dbReference type="InterPro" id="IPR016151">
    <property type="entry name" value="DNA_mismatch_repair_MutS_N"/>
</dbReference>
<dbReference type="Pfam" id="PF01624">
    <property type="entry name" value="MutS_I"/>
    <property type="match status" value="1"/>
</dbReference>
<proteinExistence type="inferred from homology"/>
<dbReference type="SMART" id="SM00534">
    <property type="entry name" value="MUTSac"/>
    <property type="match status" value="1"/>
</dbReference>
<feature type="coiled-coil region" evidence="9">
    <location>
        <begin position="538"/>
        <end position="565"/>
    </location>
</feature>
<evidence type="ECO:0000259" key="10">
    <source>
        <dbReference type="PROSITE" id="PS00486"/>
    </source>
</evidence>
<evidence type="ECO:0000313" key="12">
    <source>
        <dbReference type="Proteomes" id="UP000779900"/>
    </source>
</evidence>
<dbReference type="InterPro" id="IPR036187">
    <property type="entry name" value="DNA_mismatch_repair_MutS_sf"/>
</dbReference>
<dbReference type="Gene3D" id="3.30.420.110">
    <property type="entry name" value="MutS, connector domain"/>
    <property type="match status" value="1"/>
</dbReference>
<keyword evidence="9" id="KW-0175">Coiled coil</keyword>
<dbReference type="GO" id="GO:0030983">
    <property type="term" value="F:mismatched DNA binding"/>
    <property type="evidence" value="ECO:0007669"/>
    <property type="project" value="InterPro"/>
</dbReference>
<dbReference type="InterPro" id="IPR000432">
    <property type="entry name" value="DNA_mismatch_repair_MutS_C"/>
</dbReference>
<name>A0A937XDZ8_UNCW3</name>
<dbReference type="SUPFAM" id="SSF55271">
    <property type="entry name" value="DNA repair protein MutS, domain I"/>
    <property type="match status" value="1"/>
</dbReference>
<dbReference type="Gene3D" id="3.40.50.300">
    <property type="entry name" value="P-loop containing nucleotide triphosphate hydrolases"/>
    <property type="match status" value="1"/>
</dbReference>
<dbReference type="HAMAP" id="MF_00096">
    <property type="entry name" value="MutS"/>
    <property type="match status" value="1"/>
</dbReference>
<keyword evidence="4 7" id="KW-0067">ATP-binding</keyword>
<dbReference type="InterPro" id="IPR005748">
    <property type="entry name" value="DNA_mismatch_repair_MutS"/>
</dbReference>
<keyword evidence="3 7" id="KW-0227">DNA damage</keyword>
<dbReference type="Gene3D" id="3.40.1170.10">
    <property type="entry name" value="DNA repair protein MutS, domain I"/>
    <property type="match status" value="1"/>
</dbReference>
<dbReference type="SUPFAM" id="SSF48334">
    <property type="entry name" value="DNA repair protein MutS, domain III"/>
    <property type="match status" value="1"/>
</dbReference>
<dbReference type="PANTHER" id="PTHR11361:SF34">
    <property type="entry name" value="DNA MISMATCH REPAIR PROTEIN MSH1, MITOCHONDRIAL"/>
    <property type="match status" value="1"/>
</dbReference>
<gene>
    <name evidence="7 11" type="primary">mutS</name>
    <name evidence="11" type="ORF">FJY68_09000</name>
</gene>
<dbReference type="Pfam" id="PF00488">
    <property type="entry name" value="MutS_V"/>
    <property type="match status" value="2"/>
</dbReference>
<evidence type="ECO:0000256" key="1">
    <source>
        <dbReference type="ARBA" id="ARBA00006271"/>
    </source>
</evidence>
<evidence type="ECO:0000256" key="8">
    <source>
        <dbReference type="RuleBase" id="RU003756"/>
    </source>
</evidence>
<evidence type="ECO:0000256" key="3">
    <source>
        <dbReference type="ARBA" id="ARBA00022763"/>
    </source>
</evidence>
<keyword evidence="6 7" id="KW-0234">DNA repair</keyword>
<sequence length="990" mass="107268">MSEKLTPLLAQYRKIKAQHKDTLLLFRVGDFYEMFYEDAGIGAKALKLTLTSRPHGPDNVVPLAGVPAKALDTYVGRLVAQGFKVAVCDQLELPDPRKPVVKREVVEVITPGTITNPNLLEARRNNFLLALSPAADKYGIAFADVSTGEFSVAEVPAASLVEEIQKIDPTEILIPQSWTTESGAGSPDSSIPRSLSSSTRIDDYYFSQDYAFDKLSTHFGVANLDGFGIGTMTEGICAAGAILHYLEETQRTALSHIRKISPYQSGDFLLIDRISRRNLELVERLSSEDQRPTTEGTLLSVIDRTHSPAGTRLLRRWVLAPLLNVEAITARQDAVEELSRAGSPLDEVESLLAKLGDLERISSRIALERANARDLVALRNWLLLAPLIKRAIVNRQSSIVNRALGTPAPTNSAICNLQSAILNDIGSGIDDFSAVVTDITNTVVDDPPLAVNEGGMIRTGANSELDELRSLASDTKGYIARLQETERERTGIPNLRVRFNSVFGYYIEVTKSYLPQVPKNYLRKQTVLNAERFITPELKDHEARVLNAEDRIKQLELELLSSLRKRVAAETGRVLVLSGLLAELDALSSLARVARVSGYVRPVVDDSTVLEIVGGRHPVVEHLLAHQFIANDAHLSANDERQPPNAEVGSPELAVRSSAPGVRISDFPQIIILTGPNMAGKSTYLRQVALIAIMAQIGSFVPATRARVGVIDKVFTRIGASDDLSRGVSTFLAEMTETANILNNATTQSLVILDEIGRGTATSDGIAIAWATVEYLHGGERGQGVQDSRIPVSGTRPLESSNPGVLPSSRPKTLFATHYHELTDITQLLPRCANYSFTVKEQGGQVLFMRKLKAGPADKSYGIAVARLAGLPPSVISRARQVQADFDRGEALSIGQIAPARDMTQLSSIGIVSHAGANPEVRTSAFGVRRSDLGGAALAADKLATESLVPGPESSVLADLKAADVENLSPLQAFDLLVRLRQRLDGPKPD</sequence>
<dbReference type="PROSITE" id="PS00486">
    <property type="entry name" value="DNA_MISMATCH_REPAIR_2"/>
    <property type="match status" value="1"/>
</dbReference>
<dbReference type="GO" id="GO:0140664">
    <property type="term" value="F:ATP-dependent DNA damage sensor activity"/>
    <property type="evidence" value="ECO:0007669"/>
    <property type="project" value="InterPro"/>
</dbReference>
<dbReference type="SUPFAM" id="SSF52540">
    <property type="entry name" value="P-loop containing nucleoside triphosphate hydrolases"/>
    <property type="match status" value="2"/>
</dbReference>
<dbReference type="InterPro" id="IPR017261">
    <property type="entry name" value="DNA_mismatch_repair_MutS/MSH"/>
</dbReference>
<accession>A0A937XDZ8</accession>
<reference evidence="11" key="1">
    <citation type="submission" date="2019-03" db="EMBL/GenBank/DDBJ databases">
        <title>Lake Tanganyika Metagenome-Assembled Genomes (MAGs).</title>
        <authorList>
            <person name="Tran P."/>
        </authorList>
    </citation>
    <scope>NUCLEOTIDE SEQUENCE</scope>
    <source>
        <strain evidence="11">K_DeepCast_150m_m2_040</strain>
    </source>
</reference>
<dbReference type="SMART" id="SM00533">
    <property type="entry name" value="MUTSd"/>
    <property type="match status" value="1"/>
</dbReference>
<evidence type="ECO:0000256" key="4">
    <source>
        <dbReference type="ARBA" id="ARBA00022840"/>
    </source>
</evidence>
<dbReference type="Pfam" id="PF05190">
    <property type="entry name" value="MutS_IV"/>
    <property type="match status" value="1"/>
</dbReference>
<dbReference type="Proteomes" id="UP000779900">
    <property type="component" value="Unassembled WGS sequence"/>
</dbReference>
<keyword evidence="5 7" id="KW-0238">DNA-binding</keyword>
<dbReference type="AlphaFoldDB" id="A0A937XDZ8"/>
<evidence type="ECO:0000256" key="7">
    <source>
        <dbReference type="HAMAP-Rule" id="MF_00096"/>
    </source>
</evidence>
<dbReference type="InterPro" id="IPR007695">
    <property type="entry name" value="DNA_mismatch_repair_MutS-lik_N"/>
</dbReference>
<dbReference type="InterPro" id="IPR007860">
    <property type="entry name" value="DNA_mmatch_repair_MutS_con_dom"/>
</dbReference>
<organism evidence="11 12">
    <name type="scientific">candidate division WOR-3 bacterium</name>
    <dbReference type="NCBI Taxonomy" id="2052148"/>
    <lineage>
        <taxon>Bacteria</taxon>
        <taxon>Bacteria division WOR-3</taxon>
    </lineage>
</organism>
<evidence type="ECO:0000256" key="6">
    <source>
        <dbReference type="ARBA" id="ARBA00023204"/>
    </source>
</evidence>
<dbReference type="GO" id="GO:0003684">
    <property type="term" value="F:damaged DNA binding"/>
    <property type="evidence" value="ECO:0007669"/>
    <property type="project" value="UniProtKB-UniRule"/>
</dbReference>
<dbReference type="GO" id="GO:0005524">
    <property type="term" value="F:ATP binding"/>
    <property type="evidence" value="ECO:0007669"/>
    <property type="project" value="UniProtKB-UniRule"/>
</dbReference>
<dbReference type="SUPFAM" id="SSF53150">
    <property type="entry name" value="DNA repair protein MutS, domain II"/>
    <property type="match status" value="1"/>
</dbReference>
<keyword evidence="2 7" id="KW-0547">Nucleotide-binding</keyword>
<dbReference type="InterPro" id="IPR007861">
    <property type="entry name" value="DNA_mismatch_repair_MutS_clamp"/>
</dbReference>
<protein>
    <recommendedName>
        <fullName evidence="7">DNA mismatch repair protein MutS</fullName>
    </recommendedName>
</protein>
<comment type="function">
    <text evidence="7">This protein is involved in the repair of mismatches in DNA. It is possible that it carries out the mismatch recognition step. This protein has a weak ATPase activity.</text>
</comment>
<dbReference type="InterPro" id="IPR027417">
    <property type="entry name" value="P-loop_NTPase"/>
</dbReference>
<comment type="caution">
    <text evidence="11">The sequence shown here is derived from an EMBL/GenBank/DDBJ whole genome shotgun (WGS) entry which is preliminary data.</text>
</comment>
<evidence type="ECO:0000256" key="5">
    <source>
        <dbReference type="ARBA" id="ARBA00023125"/>
    </source>
</evidence>
<feature type="domain" description="DNA mismatch repair proteins mutS family" evidence="10">
    <location>
        <begin position="749"/>
        <end position="765"/>
    </location>
</feature>
<dbReference type="Pfam" id="PF05192">
    <property type="entry name" value="MutS_III"/>
    <property type="match status" value="1"/>
</dbReference>
<evidence type="ECO:0000256" key="9">
    <source>
        <dbReference type="SAM" id="Coils"/>
    </source>
</evidence>
<dbReference type="PIRSF" id="PIRSF037677">
    <property type="entry name" value="DNA_mis_repair_Msh6"/>
    <property type="match status" value="1"/>
</dbReference>
<dbReference type="GO" id="GO:0005829">
    <property type="term" value="C:cytosol"/>
    <property type="evidence" value="ECO:0007669"/>
    <property type="project" value="TreeGrafter"/>
</dbReference>
<dbReference type="Pfam" id="PF05188">
    <property type="entry name" value="MutS_II"/>
    <property type="match status" value="1"/>
</dbReference>
<dbReference type="EMBL" id="VGIR01000053">
    <property type="protein sequence ID" value="MBM3331970.1"/>
    <property type="molecule type" value="Genomic_DNA"/>
</dbReference>
<dbReference type="Gene3D" id="1.10.1420.10">
    <property type="match status" value="2"/>
</dbReference>
<evidence type="ECO:0000256" key="2">
    <source>
        <dbReference type="ARBA" id="ARBA00022741"/>
    </source>
</evidence>
<feature type="binding site" evidence="7">
    <location>
        <begin position="675"/>
        <end position="682"/>
    </location>
    <ligand>
        <name>ATP</name>
        <dbReference type="ChEBI" id="CHEBI:30616"/>
    </ligand>
</feature>
<dbReference type="PANTHER" id="PTHR11361">
    <property type="entry name" value="DNA MISMATCH REPAIR PROTEIN MUTS FAMILY MEMBER"/>
    <property type="match status" value="1"/>
</dbReference>
<dbReference type="InterPro" id="IPR007696">
    <property type="entry name" value="DNA_mismatch_repair_MutS_core"/>
</dbReference>
<evidence type="ECO:0000313" key="11">
    <source>
        <dbReference type="EMBL" id="MBM3331970.1"/>
    </source>
</evidence>